<dbReference type="GO" id="GO:0032259">
    <property type="term" value="P:methylation"/>
    <property type="evidence" value="ECO:0007669"/>
    <property type="project" value="UniProtKB-KW"/>
</dbReference>
<dbReference type="PROSITE" id="PS51585">
    <property type="entry name" value="SAM_MT_TPMT"/>
    <property type="match status" value="1"/>
</dbReference>
<dbReference type="EMBL" id="JAYMYJ010000113">
    <property type="protein sequence ID" value="MEB4591849.1"/>
    <property type="molecule type" value="Genomic_DNA"/>
</dbReference>
<sequence>MDAEFWHERWQRNQIGFHQHEINSHLQAFWGNLAAPAGSQIFVPLCGKSRDMLWLRSQNLNVTGVEISPVAVRDFFAENALEPTVSQQGDFERWETDGLTVLLGDFFALTAADVADCAGVFDRASLIALPPAMRARYAQHLLAILPRGVQTLLITLEYDQQQMNGPPFSVQEAEVLALYAEHCQVDRLLAINALEDEPGFRQRGLNRLEEKVYLLTPR</sequence>
<dbReference type="SUPFAM" id="SSF53335">
    <property type="entry name" value="S-adenosyl-L-methionine-dependent methyltransferases"/>
    <property type="match status" value="1"/>
</dbReference>
<dbReference type="InterPro" id="IPR029063">
    <property type="entry name" value="SAM-dependent_MTases_sf"/>
</dbReference>
<dbReference type="PANTHER" id="PTHR10259">
    <property type="entry name" value="THIOPURINE S-METHYLTRANSFERASE"/>
    <property type="match status" value="1"/>
</dbReference>
<dbReference type="InterPro" id="IPR025835">
    <property type="entry name" value="Thiopurine_S-MeTrfase"/>
</dbReference>
<dbReference type="InterPro" id="IPR022474">
    <property type="entry name" value="Thiopur_S-MeTfrase_Se/Te_detox"/>
</dbReference>
<dbReference type="InterPro" id="IPR008854">
    <property type="entry name" value="TPMT"/>
</dbReference>
<keyword evidence="7 9" id="KW-0808">Transferase</keyword>
<evidence type="ECO:0000256" key="7">
    <source>
        <dbReference type="ARBA" id="ARBA00022679"/>
    </source>
</evidence>
<evidence type="ECO:0000313" key="11">
    <source>
        <dbReference type="Proteomes" id="UP001308005"/>
    </source>
</evidence>
<dbReference type="PANTHER" id="PTHR10259:SF11">
    <property type="entry name" value="THIOPURINE S-METHYLTRANSFERASE"/>
    <property type="match status" value="1"/>
</dbReference>
<comment type="similarity">
    <text evidence="3 9">Belongs to the class I-like SAM-binding methyltransferase superfamily. TPMT family.</text>
</comment>
<keyword evidence="8 9" id="KW-0949">S-adenosyl-L-methionine</keyword>
<evidence type="ECO:0000256" key="9">
    <source>
        <dbReference type="HAMAP-Rule" id="MF_00812"/>
    </source>
</evidence>
<protein>
    <recommendedName>
        <fullName evidence="4 9">Thiopurine S-methyltransferase</fullName>
        <ecNumber evidence="4 9">2.1.1.67</ecNumber>
    </recommendedName>
    <alternativeName>
        <fullName evidence="9">Thiopurine methyltransferase</fullName>
    </alternativeName>
</protein>
<dbReference type="NCBIfam" id="TIGR03840">
    <property type="entry name" value="TMPT_Se_Te"/>
    <property type="match status" value="1"/>
</dbReference>
<dbReference type="Pfam" id="PF05724">
    <property type="entry name" value="TPMT"/>
    <property type="match status" value="1"/>
</dbReference>
<proteinExistence type="inferred from homology"/>
<reference evidence="11" key="1">
    <citation type="submission" date="2023-07" db="EMBL/GenBank/DDBJ databases">
        <title>The carbon used by Thiothrix.</title>
        <authorList>
            <person name="Chen L."/>
        </authorList>
    </citation>
    <scope>NUCLEOTIDE SEQUENCE [LARGE SCALE GENOMIC DNA]</scope>
</reference>
<dbReference type="PIRSF" id="PIRSF023956">
    <property type="entry name" value="Thiopurine_S-methyltransferase"/>
    <property type="match status" value="1"/>
</dbReference>
<evidence type="ECO:0000256" key="1">
    <source>
        <dbReference type="ARBA" id="ARBA00000903"/>
    </source>
</evidence>
<evidence type="ECO:0000256" key="6">
    <source>
        <dbReference type="ARBA" id="ARBA00022603"/>
    </source>
</evidence>
<dbReference type="GO" id="GO:0008119">
    <property type="term" value="F:thiopurine S-methyltransferase activity"/>
    <property type="evidence" value="ECO:0007669"/>
    <property type="project" value="UniProtKB-EC"/>
</dbReference>
<keyword evidence="11" id="KW-1185">Reference proteome</keyword>
<evidence type="ECO:0000256" key="5">
    <source>
        <dbReference type="ARBA" id="ARBA00022490"/>
    </source>
</evidence>
<feature type="binding site" evidence="9">
    <location>
        <position position="66"/>
    </location>
    <ligand>
        <name>S-adenosyl-L-methionine</name>
        <dbReference type="ChEBI" id="CHEBI:59789"/>
    </ligand>
</feature>
<dbReference type="Gene3D" id="3.40.50.150">
    <property type="entry name" value="Vaccinia Virus protein VP39"/>
    <property type="match status" value="1"/>
</dbReference>
<feature type="binding site" evidence="9">
    <location>
        <position position="45"/>
    </location>
    <ligand>
        <name>S-adenosyl-L-methionine</name>
        <dbReference type="ChEBI" id="CHEBI:59789"/>
    </ligand>
</feature>
<comment type="subcellular location">
    <subcellularLocation>
        <location evidence="2 9">Cytoplasm</location>
    </subcellularLocation>
</comment>
<dbReference type="HAMAP" id="MF_00812">
    <property type="entry name" value="Thiopur_methtran"/>
    <property type="match status" value="1"/>
</dbReference>
<evidence type="ECO:0000313" key="10">
    <source>
        <dbReference type="EMBL" id="MEB4591849.1"/>
    </source>
</evidence>
<evidence type="ECO:0000256" key="3">
    <source>
        <dbReference type="ARBA" id="ARBA00008145"/>
    </source>
</evidence>
<gene>
    <name evidence="9" type="primary">tpm</name>
    <name evidence="10" type="ORF">VSS37_12730</name>
</gene>
<feature type="binding site" evidence="9">
    <location>
        <position position="10"/>
    </location>
    <ligand>
        <name>S-adenosyl-L-methionine</name>
        <dbReference type="ChEBI" id="CHEBI:59789"/>
    </ligand>
</feature>
<keyword evidence="5 9" id="KW-0963">Cytoplasm</keyword>
<name>A0ABU6CYF1_9GAMM</name>
<feature type="binding site" evidence="9">
    <location>
        <position position="123"/>
    </location>
    <ligand>
        <name>S-adenosyl-L-methionine</name>
        <dbReference type="ChEBI" id="CHEBI:59789"/>
    </ligand>
</feature>
<evidence type="ECO:0000256" key="8">
    <source>
        <dbReference type="ARBA" id="ARBA00022691"/>
    </source>
</evidence>
<comment type="catalytic activity">
    <reaction evidence="1 9">
        <text>S-adenosyl-L-methionine + a thiopurine = S-adenosyl-L-homocysteine + a thiopurine S-methylether.</text>
        <dbReference type="EC" id="2.1.1.67"/>
    </reaction>
</comment>
<dbReference type="NCBIfam" id="NF009732">
    <property type="entry name" value="PRK13255.1"/>
    <property type="match status" value="1"/>
</dbReference>
<accession>A0ABU6CYF1</accession>
<evidence type="ECO:0000256" key="4">
    <source>
        <dbReference type="ARBA" id="ARBA00011905"/>
    </source>
</evidence>
<keyword evidence="6 9" id="KW-0489">Methyltransferase</keyword>
<dbReference type="EC" id="2.1.1.67" evidence="4 9"/>
<organism evidence="10 11">
    <name type="scientific">Candidatus Thiothrix phosphatis</name>
    <dbReference type="NCBI Taxonomy" id="3112415"/>
    <lineage>
        <taxon>Bacteria</taxon>
        <taxon>Pseudomonadati</taxon>
        <taxon>Pseudomonadota</taxon>
        <taxon>Gammaproteobacteria</taxon>
        <taxon>Thiotrichales</taxon>
        <taxon>Thiotrichaceae</taxon>
        <taxon>Thiothrix</taxon>
    </lineage>
</organism>
<evidence type="ECO:0000256" key="2">
    <source>
        <dbReference type="ARBA" id="ARBA00004496"/>
    </source>
</evidence>
<dbReference type="RefSeq" id="WP_324695775.1">
    <property type="nucleotide sequence ID" value="NZ_JAYMYJ010000113.1"/>
</dbReference>
<comment type="caution">
    <text evidence="10">The sequence shown here is derived from an EMBL/GenBank/DDBJ whole genome shotgun (WGS) entry which is preliminary data.</text>
</comment>
<dbReference type="Proteomes" id="UP001308005">
    <property type="component" value="Unassembled WGS sequence"/>
</dbReference>